<dbReference type="Gene3D" id="3.40.50.2000">
    <property type="entry name" value="Glycogen Phosphorylase B"/>
    <property type="match status" value="2"/>
</dbReference>
<evidence type="ECO:0000259" key="2">
    <source>
        <dbReference type="Pfam" id="PF13439"/>
    </source>
</evidence>
<feature type="non-terminal residue" evidence="3">
    <location>
        <position position="290"/>
    </location>
</feature>
<protein>
    <recommendedName>
        <fullName evidence="5">Glycosyltransferase subfamily 4-like N-terminal domain-containing protein</fullName>
    </recommendedName>
</protein>
<dbReference type="InterPro" id="IPR028098">
    <property type="entry name" value="Glyco_trans_4-like_N"/>
</dbReference>
<feature type="domain" description="Glycosyltransferase subfamily 4-like N-terminal" evidence="2">
    <location>
        <begin position="13"/>
        <end position="164"/>
    </location>
</feature>
<evidence type="ECO:0000313" key="3">
    <source>
        <dbReference type="EMBL" id="ETX07949.1"/>
    </source>
</evidence>
<dbReference type="HOGENOM" id="CLU_009583_0_4_7"/>
<gene>
    <name evidence="3" type="ORF">ETSY2_08225</name>
</gene>
<dbReference type="AlphaFoldDB" id="W4MC69"/>
<dbReference type="PANTHER" id="PTHR45947:SF3">
    <property type="entry name" value="SULFOQUINOVOSYL TRANSFERASE SQD2"/>
    <property type="match status" value="1"/>
</dbReference>
<evidence type="ECO:0000313" key="4">
    <source>
        <dbReference type="Proteomes" id="UP000019140"/>
    </source>
</evidence>
<dbReference type="SUPFAM" id="SSF53756">
    <property type="entry name" value="UDP-Glycosyltransferase/glycogen phosphorylase"/>
    <property type="match status" value="1"/>
</dbReference>
<dbReference type="PANTHER" id="PTHR45947">
    <property type="entry name" value="SULFOQUINOVOSYL TRANSFERASE SQD2"/>
    <property type="match status" value="1"/>
</dbReference>
<evidence type="ECO:0008006" key="5">
    <source>
        <dbReference type="Google" id="ProtNLM"/>
    </source>
</evidence>
<accession>W4MC69</accession>
<keyword evidence="4" id="KW-1185">Reference proteome</keyword>
<dbReference type="Proteomes" id="UP000019140">
    <property type="component" value="Unassembled WGS sequence"/>
</dbReference>
<sequence>MKIAQLDAQRAWRGGEQQVLYLSQALRAHGCYNVTICQPDGALYQRACQAHVPVHGLRVRHEVDVVAAWQLARYLRREQIDILHMHDPHGHTIGLLACVLAPQVRKVVSRRVDFAPIRNWFSRWKYKMSGVQYLAVSEAVRRVMINSGIPGTQVQTIHSGIDPNLGQDVPAAEPLFPPGTRMVGTVGHLAGHKGQGTLLEATRLLIRDEPKLGVAIVGTGALRQRLEAQAADLGIAEHVQFTGFRHDVPSLIQAFEIFVFPSYLEGLGTSVLDAMALGKPVVATSAGGIP</sequence>
<comment type="caution">
    <text evidence="3">The sequence shown here is derived from an EMBL/GenBank/DDBJ whole genome shotgun (WGS) entry which is preliminary data.</text>
</comment>
<name>W4MC69_9BACT</name>
<proteinExistence type="predicted"/>
<dbReference type="EMBL" id="AZHX01000333">
    <property type="protein sequence ID" value="ETX07949.1"/>
    <property type="molecule type" value="Genomic_DNA"/>
</dbReference>
<feature type="domain" description="Glycosyl transferase family 1" evidence="1">
    <location>
        <begin position="175"/>
        <end position="290"/>
    </location>
</feature>
<dbReference type="Pfam" id="PF13439">
    <property type="entry name" value="Glyco_transf_4"/>
    <property type="match status" value="1"/>
</dbReference>
<dbReference type="Pfam" id="PF00534">
    <property type="entry name" value="Glycos_transf_1"/>
    <property type="match status" value="1"/>
</dbReference>
<dbReference type="GO" id="GO:0016757">
    <property type="term" value="F:glycosyltransferase activity"/>
    <property type="evidence" value="ECO:0007669"/>
    <property type="project" value="InterPro"/>
</dbReference>
<dbReference type="InterPro" id="IPR050194">
    <property type="entry name" value="Glycosyltransferase_grp1"/>
</dbReference>
<reference evidence="3 4" key="1">
    <citation type="journal article" date="2014" name="Nature">
        <title>An environmental bacterial taxon with a large and distinct metabolic repertoire.</title>
        <authorList>
            <person name="Wilson M.C."/>
            <person name="Mori T."/>
            <person name="Ruckert C."/>
            <person name="Uria A.R."/>
            <person name="Helf M.J."/>
            <person name="Takada K."/>
            <person name="Gernert C."/>
            <person name="Steffens U.A."/>
            <person name="Heycke N."/>
            <person name="Schmitt S."/>
            <person name="Rinke C."/>
            <person name="Helfrich E.J."/>
            <person name="Brachmann A.O."/>
            <person name="Gurgui C."/>
            <person name="Wakimoto T."/>
            <person name="Kracht M."/>
            <person name="Crusemann M."/>
            <person name="Hentschel U."/>
            <person name="Abe I."/>
            <person name="Matsunaga S."/>
            <person name="Kalinowski J."/>
            <person name="Takeyama H."/>
            <person name="Piel J."/>
        </authorList>
    </citation>
    <scope>NUCLEOTIDE SEQUENCE [LARGE SCALE GENOMIC DNA]</scope>
    <source>
        <strain evidence="4">TSY2</strain>
    </source>
</reference>
<dbReference type="CDD" id="cd03811">
    <property type="entry name" value="GT4_GT28_WabH-like"/>
    <property type="match status" value="1"/>
</dbReference>
<evidence type="ECO:0000259" key="1">
    <source>
        <dbReference type="Pfam" id="PF00534"/>
    </source>
</evidence>
<dbReference type="InterPro" id="IPR001296">
    <property type="entry name" value="Glyco_trans_1"/>
</dbReference>
<organism evidence="3 4">
    <name type="scientific">Candidatus Entotheonella gemina</name>
    <dbReference type="NCBI Taxonomy" id="1429439"/>
    <lineage>
        <taxon>Bacteria</taxon>
        <taxon>Pseudomonadati</taxon>
        <taxon>Nitrospinota/Tectimicrobiota group</taxon>
        <taxon>Candidatus Tectimicrobiota</taxon>
        <taxon>Candidatus Entotheonellia</taxon>
        <taxon>Candidatus Entotheonellales</taxon>
        <taxon>Candidatus Entotheonellaceae</taxon>
        <taxon>Candidatus Entotheonella</taxon>
    </lineage>
</organism>